<evidence type="ECO:0000313" key="2">
    <source>
        <dbReference type="Proteomes" id="UP000179920"/>
    </source>
</evidence>
<evidence type="ECO:0000313" key="1">
    <source>
        <dbReference type="EMBL" id="SAM83316.1"/>
    </source>
</evidence>
<organism evidence="1 2">
    <name type="scientific">Ustilago bromivora</name>
    <dbReference type="NCBI Taxonomy" id="307758"/>
    <lineage>
        <taxon>Eukaryota</taxon>
        <taxon>Fungi</taxon>
        <taxon>Dikarya</taxon>
        <taxon>Basidiomycota</taxon>
        <taxon>Ustilaginomycotina</taxon>
        <taxon>Ustilaginomycetes</taxon>
        <taxon>Ustilaginales</taxon>
        <taxon>Ustilaginaceae</taxon>
        <taxon>Ustilago</taxon>
    </lineage>
</organism>
<proteinExistence type="predicted"/>
<dbReference type="EMBL" id="LT558126">
    <property type="protein sequence ID" value="SAM83316.1"/>
    <property type="molecule type" value="Genomic_DNA"/>
</dbReference>
<protein>
    <submittedName>
        <fullName evidence="1">Uncharacterized protein</fullName>
    </submittedName>
</protein>
<gene>
    <name evidence="1" type="ORF">UBRO_20293</name>
</gene>
<reference evidence="2" key="1">
    <citation type="submission" date="2016-04" db="EMBL/GenBank/DDBJ databases">
        <authorList>
            <person name="Guldener U."/>
            <person name="Guldener U."/>
        </authorList>
    </citation>
    <scope>NUCLEOTIDE SEQUENCE [LARGE SCALE GENOMIC DNA]</scope>
    <source>
        <strain evidence="2">UB2112</strain>
    </source>
</reference>
<dbReference type="Proteomes" id="UP000179920">
    <property type="component" value="Chromosome X"/>
</dbReference>
<sequence>MGVFILYIGIASSSIDSIAIQEHRTCCATSGRSVHSGSLDRFRQNRSEQALPTDFGFQLVNVLPLICQSRHNHRMFQAAFCLAFTYFLCSGKLTWETSSTPVLTVGSVKFAHNSAFTTIFLPPSKTNPIGGSITLTEPTIPH</sequence>
<dbReference type="AlphaFoldDB" id="A0A1K0G6N6"/>
<name>A0A1K0G6N6_9BASI</name>
<accession>A0A1K0G6N6</accession>